<feature type="compositionally biased region" description="Basic and acidic residues" evidence="1">
    <location>
        <begin position="127"/>
        <end position="147"/>
    </location>
</feature>
<dbReference type="AlphaFoldDB" id="E2AVP4"/>
<protein>
    <submittedName>
        <fullName evidence="2">Uncharacterized protein</fullName>
    </submittedName>
</protein>
<proteinExistence type="predicted"/>
<dbReference type="Proteomes" id="UP000000311">
    <property type="component" value="Unassembled WGS sequence"/>
</dbReference>
<organism evidence="3">
    <name type="scientific">Camponotus floridanus</name>
    <name type="common">Florida carpenter ant</name>
    <dbReference type="NCBI Taxonomy" id="104421"/>
    <lineage>
        <taxon>Eukaryota</taxon>
        <taxon>Metazoa</taxon>
        <taxon>Ecdysozoa</taxon>
        <taxon>Arthropoda</taxon>
        <taxon>Hexapoda</taxon>
        <taxon>Insecta</taxon>
        <taxon>Pterygota</taxon>
        <taxon>Neoptera</taxon>
        <taxon>Endopterygota</taxon>
        <taxon>Hymenoptera</taxon>
        <taxon>Apocrita</taxon>
        <taxon>Aculeata</taxon>
        <taxon>Formicoidea</taxon>
        <taxon>Formicidae</taxon>
        <taxon>Formicinae</taxon>
        <taxon>Camponotus</taxon>
    </lineage>
</organism>
<dbReference type="EMBL" id="GL443159">
    <property type="protein sequence ID" value="EFN62490.1"/>
    <property type="molecule type" value="Genomic_DNA"/>
</dbReference>
<name>E2AVP4_CAMFO</name>
<feature type="region of interest" description="Disordered" evidence="1">
    <location>
        <begin position="123"/>
        <end position="147"/>
    </location>
</feature>
<dbReference type="InParanoid" id="E2AVP4"/>
<evidence type="ECO:0000313" key="3">
    <source>
        <dbReference type="Proteomes" id="UP000000311"/>
    </source>
</evidence>
<accession>E2AVP4</accession>
<evidence type="ECO:0000313" key="2">
    <source>
        <dbReference type="EMBL" id="EFN62490.1"/>
    </source>
</evidence>
<dbReference type="OrthoDB" id="7701360at2759"/>
<dbReference type="STRING" id="104421.E2AVP4"/>
<gene>
    <name evidence="2" type="ORF">EAG_04659</name>
</gene>
<sequence length="610" mass="68895">MNTLPNTASMFSKLQKPIDSFIISDRETNEASRKKVTSNQHSSINGAPDINPKVIDVKINSVATSVNEDVASSRTSIPSFENLLNNQSGSGIVTTLPGFLWKDPLEQIFGITTNSPMQTASVASNQLKRERTHDSTRSDGPRRLRDHEGYVLPETRHATSNNKRLARLTRDKTNNRLKLSHCECGRKHETVDFCFLQRDIYVKFENVRSIGKFISPSSNYSNTSKVIQQGYNNYFLTLCENRSREVRGTVCQRKFVKRKRFLVGREYRSEEIKEIIRDLGVSCITLGQPVQHLRVRDEERIHEAFYENSGTSVRRVAHKFGFSRYAVHHALPYSNGILDNFHIKLRVEYKPMGETNINRSATCYLPQGNVEIISHHFLANKRTDHFRGSIAIYRTPPSCLKERSAYRFAARLNSLLLPLRNYKALLQGAFPNLLQLQQLTSPLTWLLPLGRPRGTVGLSAMGGRRENAHSPVRYPLKPPPCGWLRRSPEVHPLPRFLPAGRKRLSHYFSRPDGAAPQAPVLRHFRCSGTTVPASSSCRSPPRGAQSPNGLPTMCVELAPPFWKKIKIKIVLSCAREFQKRGGSKGSHCNIMVTYGEVASGKGVMDELYET</sequence>
<evidence type="ECO:0000256" key="1">
    <source>
        <dbReference type="SAM" id="MobiDB-lite"/>
    </source>
</evidence>
<reference evidence="2 3" key="1">
    <citation type="journal article" date="2010" name="Science">
        <title>Genomic comparison of the ants Camponotus floridanus and Harpegnathos saltator.</title>
        <authorList>
            <person name="Bonasio R."/>
            <person name="Zhang G."/>
            <person name="Ye C."/>
            <person name="Mutti N.S."/>
            <person name="Fang X."/>
            <person name="Qin N."/>
            <person name="Donahue G."/>
            <person name="Yang P."/>
            <person name="Li Q."/>
            <person name="Li C."/>
            <person name="Zhang P."/>
            <person name="Huang Z."/>
            <person name="Berger S.L."/>
            <person name="Reinberg D."/>
            <person name="Wang J."/>
            <person name="Liebig J."/>
        </authorList>
    </citation>
    <scope>NUCLEOTIDE SEQUENCE [LARGE SCALE GENOMIC DNA]</scope>
    <source>
        <strain evidence="3">C129</strain>
    </source>
</reference>
<keyword evidence="3" id="KW-1185">Reference proteome</keyword>